<dbReference type="InterPro" id="IPR018060">
    <property type="entry name" value="HTH_AraC"/>
</dbReference>
<dbReference type="SMART" id="SM00342">
    <property type="entry name" value="HTH_ARAC"/>
    <property type="match status" value="1"/>
</dbReference>
<dbReference type="Pfam" id="PF06719">
    <property type="entry name" value="AraC_N"/>
    <property type="match status" value="1"/>
</dbReference>
<dbReference type="PANTHER" id="PTHR43436">
    <property type="entry name" value="ARAC-FAMILY TRANSCRIPTIONAL REGULATOR"/>
    <property type="match status" value="1"/>
</dbReference>
<dbReference type="PROSITE" id="PS00041">
    <property type="entry name" value="HTH_ARAC_FAMILY_1"/>
    <property type="match status" value="1"/>
</dbReference>
<keyword evidence="2" id="KW-0238">DNA-binding</keyword>
<dbReference type="InterPro" id="IPR018062">
    <property type="entry name" value="HTH_AraC-typ_CS"/>
</dbReference>
<sequence length="299" mass="34152">MIFMSDLSPAIDKTKSLARKVDGLIQNEDFQTEISGFSLHRRTNKQSIHCIYDLGLGIILQGEKQVLIGNEIFSYGAGQTMLTTIDLPAVSRVTQASYSEPFLGMMLKFDIGMVTKIVGSMENIHVTENIPSFSIEELDIGLIEALDRLVDLVEDPSMIPQIAPLIKHEIIVRLLLGKHGDYLRNLIKVSGNEKNIFKVISWLRNNFLNDVRVDEIAEQANMTSATFRKHFREITRMTPLQYQKQLRLQEARKLMLMQSIEVRRVAESVGYESQSQFTREYVRLFGITPQKDLKENTTK</sequence>
<evidence type="ECO:0000256" key="3">
    <source>
        <dbReference type="ARBA" id="ARBA00023163"/>
    </source>
</evidence>
<organism evidence="4 5">
    <name type="scientific">Acinetobacter seifertii</name>
    <dbReference type="NCBI Taxonomy" id="1530123"/>
    <lineage>
        <taxon>Bacteria</taxon>
        <taxon>Pseudomonadati</taxon>
        <taxon>Pseudomonadota</taxon>
        <taxon>Gammaproteobacteria</taxon>
        <taxon>Moraxellales</taxon>
        <taxon>Moraxellaceae</taxon>
        <taxon>Acinetobacter</taxon>
        <taxon>Acinetobacter calcoaceticus/baumannii complex</taxon>
    </lineage>
</organism>
<evidence type="ECO:0000313" key="4">
    <source>
        <dbReference type="EMBL" id="QNX07577.1"/>
    </source>
</evidence>
<reference evidence="5" key="1">
    <citation type="submission" date="2020-09" db="EMBL/GenBank/DDBJ databases">
        <title>Clinical and molecular characterization of Acinetobacter seifertii in Taiwan.</title>
        <authorList>
            <person name="Li L.-H."/>
            <person name="Yang Y.-S."/>
            <person name="Sun J.-R."/>
            <person name="Huang T.-W."/>
            <person name="Huang W.-C."/>
            <person name="Wang Y.-C."/>
            <person name="Kuo T.-H."/>
            <person name="Kuo S.-C."/>
            <person name="Chen T.-L."/>
        </authorList>
    </citation>
    <scope>NUCLEOTIDE SEQUENCE [LARGE SCALE GENOMIC DNA]</scope>
    <source>
        <strain evidence="5">AS72</strain>
    </source>
</reference>
<accession>A0A7H2YSH3</accession>
<dbReference type="GO" id="GO:0043565">
    <property type="term" value="F:sequence-specific DNA binding"/>
    <property type="evidence" value="ECO:0007669"/>
    <property type="project" value="InterPro"/>
</dbReference>
<dbReference type="InterPro" id="IPR009594">
    <property type="entry name" value="Tscrpt_reg_HTH_AraC_N"/>
</dbReference>
<dbReference type="Gene3D" id="1.10.10.60">
    <property type="entry name" value="Homeodomain-like"/>
    <property type="match status" value="2"/>
</dbReference>
<reference evidence="4 5" key="2">
    <citation type="submission" date="2020-09" db="EMBL/GenBank/DDBJ databases">
        <authorList>
            <person name="Chen F.-J."/>
            <person name="Lee Y.-T."/>
        </authorList>
    </citation>
    <scope>NUCLEOTIDE SEQUENCE [LARGE SCALE GENOMIC DNA]</scope>
    <source>
        <strain evidence="4 5">AS72</strain>
    </source>
</reference>
<evidence type="ECO:0000256" key="2">
    <source>
        <dbReference type="ARBA" id="ARBA00023125"/>
    </source>
</evidence>
<dbReference type="GO" id="GO:0003700">
    <property type="term" value="F:DNA-binding transcription factor activity"/>
    <property type="evidence" value="ECO:0007669"/>
    <property type="project" value="InterPro"/>
</dbReference>
<dbReference type="Proteomes" id="UP000516745">
    <property type="component" value="Chromosome"/>
</dbReference>
<dbReference type="Pfam" id="PF12833">
    <property type="entry name" value="HTH_18"/>
    <property type="match status" value="1"/>
</dbReference>
<dbReference type="PANTHER" id="PTHR43436:SF1">
    <property type="entry name" value="TRANSCRIPTIONAL REGULATORY PROTEIN"/>
    <property type="match status" value="1"/>
</dbReference>
<evidence type="ECO:0000256" key="1">
    <source>
        <dbReference type="ARBA" id="ARBA00023015"/>
    </source>
</evidence>
<dbReference type="InterPro" id="IPR009057">
    <property type="entry name" value="Homeodomain-like_sf"/>
</dbReference>
<gene>
    <name evidence="4" type="ORF">IC795_10130</name>
</gene>
<dbReference type="EMBL" id="CP061565">
    <property type="protein sequence ID" value="QNX07577.1"/>
    <property type="molecule type" value="Genomic_DNA"/>
</dbReference>
<proteinExistence type="predicted"/>
<dbReference type="SUPFAM" id="SSF46689">
    <property type="entry name" value="Homeodomain-like"/>
    <property type="match status" value="2"/>
</dbReference>
<protein>
    <submittedName>
        <fullName evidence="4">AraC family transcriptional regulator</fullName>
    </submittedName>
</protein>
<evidence type="ECO:0000313" key="5">
    <source>
        <dbReference type="Proteomes" id="UP000516745"/>
    </source>
</evidence>
<keyword evidence="1" id="KW-0805">Transcription regulation</keyword>
<name>A0A7H2YSH3_9GAMM</name>
<keyword evidence="3" id="KW-0804">Transcription</keyword>
<dbReference type="PROSITE" id="PS01124">
    <property type="entry name" value="HTH_ARAC_FAMILY_2"/>
    <property type="match status" value="1"/>
</dbReference>
<dbReference type="AlphaFoldDB" id="A0A7H2YSH3"/>